<dbReference type="Proteomes" id="UP001066276">
    <property type="component" value="Chromosome 9"/>
</dbReference>
<organism evidence="1 2">
    <name type="scientific">Pleurodeles waltl</name>
    <name type="common">Iberian ribbed newt</name>
    <dbReference type="NCBI Taxonomy" id="8319"/>
    <lineage>
        <taxon>Eukaryota</taxon>
        <taxon>Metazoa</taxon>
        <taxon>Chordata</taxon>
        <taxon>Craniata</taxon>
        <taxon>Vertebrata</taxon>
        <taxon>Euteleostomi</taxon>
        <taxon>Amphibia</taxon>
        <taxon>Batrachia</taxon>
        <taxon>Caudata</taxon>
        <taxon>Salamandroidea</taxon>
        <taxon>Salamandridae</taxon>
        <taxon>Pleurodelinae</taxon>
        <taxon>Pleurodeles</taxon>
    </lineage>
</organism>
<gene>
    <name evidence="1" type="ORF">NDU88_006380</name>
</gene>
<dbReference type="AlphaFoldDB" id="A0AAV7MZ38"/>
<sequence>MLNNAPPGAFPDAYRLLPALLESPTPFSPGTRLLLSCCCQTVAPRRVSVACRGPAGLSKAPPQTRRLLRSGLTASSLSIPASNHLARRLLLCVYYVRTHSNSTGIIQENNHGLFPSSYDRKRPLGCLFLLQSKRRRTSTNLVTR</sequence>
<comment type="caution">
    <text evidence="1">The sequence shown here is derived from an EMBL/GenBank/DDBJ whole genome shotgun (WGS) entry which is preliminary data.</text>
</comment>
<evidence type="ECO:0000313" key="2">
    <source>
        <dbReference type="Proteomes" id="UP001066276"/>
    </source>
</evidence>
<proteinExistence type="predicted"/>
<name>A0AAV7MZ38_PLEWA</name>
<evidence type="ECO:0000313" key="1">
    <source>
        <dbReference type="EMBL" id="KAJ1109011.1"/>
    </source>
</evidence>
<dbReference type="EMBL" id="JANPWB010000013">
    <property type="protein sequence ID" value="KAJ1109011.1"/>
    <property type="molecule type" value="Genomic_DNA"/>
</dbReference>
<accession>A0AAV7MZ38</accession>
<reference evidence="1" key="1">
    <citation type="journal article" date="2022" name="bioRxiv">
        <title>Sequencing and chromosome-scale assembly of the giantPleurodeles waltlgenome.</title>
        <authorList>
            <person name="Brown T."/>
            <person name="Elewa A."/>
            <person name="Iarovenko S."/>
            <person name="Subramanian E."/>
            <person name="Araus A.J."/>
            <person name="Petzold A."/>
            <person name="Susuki M."/>
            <person name="Suzuki K.-i.T."/>
            <person name="Hayashi T."/>
            <person name="Toyoda A."/>
            <person name="Oliveira C."/>
            <person name="Osipova E."/>
            <person name="Leigh N.D."/>
            <person name="Simon A."/>
            <person name="Yun M.H."/>
        </authorList>
    </citation>
    <scope>NUCLEOTIDE SEQUENCE</scope>
    <source>
        <strain evidence="1">20211129_DDA</strain>
        <tissue evidence="1">Liver</tissue>
    </source>
</reference>
<protein>
    <submittedName>
        <fullName evidence="1">Uncharacterized protein</fullName>
    </submittedName>
</protein>
<keyword evidence="2" id="KW-1185">Reference proteome</keyword>